<feature type="non-terminal residue" evidence="3">
    <location>
        <position position="1437"/>
    </location>
</feature>
<feature type="compositionally biased region" description="Low complexity" evidence="1">
    <location>
        <begin position="1257"/>
        <end position="1271"/>
    </location>
</feature>
<dbReference type="GO" id="GO:0030018">
    <property type="term" value="C:Z disc"/>
    <property type="evidence" value="ECO:0007669"/>
    <property type="project" value="TreeGrafter"/>
</dbReference>
<dbReference type="InterPro" id="IPR027838">
    <property type="entry name" value="DUF4585"/>
</dbReference>
<dbReference type="PANTHER" id="PTHR33775:SF2">
    <property type="entry name" value="CARDIAC-ENRICHED FHL2-INTERACTING PROTEIN"/>
    <property type="match status" value="1"/>
</dbReference>
<protein>
    <submittedName>
        <fullName evidence="3">CEFIP protein</fullName>
    </submittedName>
</protein>
<reference evidence="3 4" key="1">
    <citation type="submission" date="2019-09" db="EMBL/GenBank/DDBJ databases">
        <title>Bird 10,000 Genomes (B10K) Project - Family phase.</title>
        <authorList>
            <person name="Zhang G."/>
        </authorList>
    </citation>
    <scope>NUCLEOTIDE SEQUENCE [LARGE SCALE GENOMIC DNA]</scope>
    <source>
        <strain evidence="3">B10K-CU-031-10</strain>
        <tissue evidence="3">Muscle</tissue>
    </source>
</reference>
<feature type="region of interest" description="Disordered" evidence="1">
    <location>
        <begin position="717"/>
        <end position="782"/>
    </location>
</feature>
<feature type="compositionally biased region" description="Basic and acidic residues" evidence="1">
    <location>
        <begin position="391"/>
        <end position="400"/>
    </location>
</feature>
<feature type="compositionally biased region" description="Polar residues" evidence="1">
    <location>
        <begin position="1009"/>
        <end position="1025"/>
    </location>
</feature>
<feature type="region of interest" description="Disordered" evidence="1">
    <location>
        <begin position="1102"/>
        <end position="1126"/>
    </location>
</feature>
<evidence type="ECO:0000259" key="2">
    <source>
        <dbReference type="Pfam" id="PF15232"/>
    </source>
</evidence>
<sequence>TMQGNKKHTEGHSDSSSIGSLLDDTDREVSSLTDRAFKSLCVAELEDSYNEPNLAISPDFALQFSAKFHSGTLNHTIKKSNVCNKLTARNNEHTIWASTFQQLPKCALEEKKIAKENIFATERRKLNLPVPGPRNNKHVSKVSSLIKTFDKTADPGSGGSLTALKQPIKNSFQKCKLNHGNDMACWDDTDILGIHKELSEFSEASQGSHSLSNKHEPQKRPNKVDLSYCGSDGYYPVLIEMSKVAKSNFSRSSKKALKNRSVKVNEPAKKGNFLHSENSAFESWNVHHKKLSEKEEFVDIKTKKEGLAYLEEAPFIKGSCTREHKLPPAKITAAKKREKDLQMEPTPPEAAFSIPLPAAYIPQGPLPSETEFPAALPPSPPPRMHRATKGAAEKRQTSREKFVASDEMVSLSEKATGTELGLDVTPLAKQVNSSASISPSFNITELLTPIIPPKQEVDPVESELIPLTPPPSESTAVRDYEESAFGDYRSRDSYKSKASSLLFNLKDVRKRVKSIYTPSPLLRALEEKNKTRENTQESTKMNASLLTLQEKSNKNIAEKDESSDITSILSDSVHEKDNKTDLTGHFTDNYLTLSSPQTTMDLLFCQTGDNLQQDSSKHKGLVKNTRGNENFPLFRHESNESDLRKRLQYAALKPFSRDNADTTAVQPVQNPSVQGEENERQAANQNEEFAFKTLPNQLSPTEDVPYSDIQTSMVVTDHEAQGKRSSSSSEQSFVSTVEQPLQEEPFPPVPLMQKACLQESQRTKSEMGADSKKRHKERGKEVGKDELQYYACISSGTDAAEKKEGRVTGNEQRSLMKEKLRRENREETNSMDSTSDSIRDMSIPRSEEPQTPPSSSSTKPRLFMIKDNTFRSPQVIRAVKLPLLRSFSLDDSVSSSYKEMESRFVPPAEHKQHQNMLHAQEVGWSASRPRGHQNVRDGATDRGKESSEPGSASAALDPSLLEDTESYSLGKLMEEDEATSALLNKVGKMNEESVCRRKEKPQTRKARHSLTQPNLGLENNQPQNDPSYLTARKTNYFKNHHLSNRRGGSCAKKIITRETISPVTGSISEDHRYSPVPHEALEDILHTEGPPALLDSLACSAVTSPTSGSTMHSIAASSSSGKPTRETEDVINPALLNMALKSQADTSEEGIFDSSQRNLPSDSTGEAERLEPRGPAERTAGKPPAVPPKTEKALRRAKKLASRRKKMQEQQKERQTEHTDAVGRKSSHSGKTLTSPLGYSLHPALHSTFTPTETSAERPSGASAESPSPSSTQRKLLQDPDSGQYYVVDLPAEVNLKTFYDPETGKYVQVSVPSSEENLRQPPSSEIMNPSYASYPRVLPLPVSSVSVLKSPSQLSEPPWLMLPVPGEPAELPEDGQQNYRYTEAVDTQPYIEPASDPYGQDAQETQVHLRKDISAIPNTDIVTLTNLDDFAAEGVS</sequence>
<proteinExistence type="predicted"/>
<feature type="region of interest" description="Disordered" evidence="1">
    <location>
        <begin position="205"/>
        <end position="225"/>
    </location>
</feature>
<feature type="region of interest" description="Disordered" evidence="1">
    <location>
        <begin position="1366"/>
        <end position="1407"/>
    </location>
</feature>
<dbReference type="Pfam" id="PF15232">
    <property type="entry name" value="DUF4585"/>
    <property type="match status" value="1"/>
</dbReference>
<feature type="compositionally biased region" description="Low complexity" evidence="1">
    <location>
        <begin position="1107"/>
        <end position="1121"/>
    </location>
</feature>
<feature type="compositionally biased region" description="Low complexity" evidence="1">
    <location>
        <begin position="725"/>
        <end position="739"/>
    </location>
</feature>
<feature type="domain" description="DUF4585" evidence="2">
    <location>
        <begin position="1269"/>
        <end position="1340"/>
    </location>
</feature>
<feature type="compositionally biased region" description="Basic and acidic residues" evidence="1">
    <location>
        <begin position="1207"/>
        <end position="1223"/>
    </location>
</feature>
<feature type="region of interest" description="Disordered" evidence="1">
    <location>
        <begin position="363"/>
        <end position="400"/>
    </location>
</feature>
<keyword evidence="4" id="KW-1185">Reference proteome</keyword>
<organism evidence="3 4">
    <name type="scientific">Nyctibius bracteatus</name>
    <name type="common">Rufous potoo</name>
    <dbReference type="NCBI Taxonomy" id="48426"/>
    <lineage>
        <taxon>Eukaryota</taxon>
        <taxon>Metazoa</taxon>
        <taxon>Chordata</taxon>
        <taxon>Craniata</taxon>
        <taxon>Vertebrata</taxon>
        <taxon>Euteleostomi</taxon>
        <taxon>Archelosauria</taxon>
        <taxon>Archosauria</taxon>
        <taxon>Dinosauria</taxon>
        <taxon>Saurischia</taxon>
        <taxon>Theropoda</taxon>
        <taxon>Coelurosauria</taxon>
        <taxon>Aves</taxon>
        <taxon>Neognathae</taxon>
        <taxon>Neoaves</taxon>
        <taxon>Strisores</taxon>
        <taxon>Caprimulgiformes</taxon>
        <taxon>Nyctibiidae</taxon>
        <taxon>Nyctibius</taxon>
    </lineage>
</organism>
<evidence type="ECO:0000256" key="1">
    <source>
        <dbReference type="SAM" id="MobiDB-lite"/>
    </source>
</evidence>
<dbReference type="GO" id="GO:0070886">
    <property type="term" value="P:positive regulation of calcineurin-NFAT signaling cascade"/>
    <property type="evidence" value="ECO:0007669"/>
    <property type="project" value="TreeGrafter"/>
</dbReference>
<feature type="region of interest" description="Disordered" evidence="1">
    <location>
        <begin position="923"/>
        <end position="960"/>
    </location>
</feature>
<dbReference type="InterPro" id="IPR052303">
    <property type="entry name" value="CEFIP"/>
</dbReference>
<comment type="caution">
    <text evidence="3">The sequence shown here is derived from an EMBL/GenBank/DDBJ whole genome shotgun (WGS) entry which is preliminary data.</text>
</comment>
<feature type="region of interest" description="Disordered" evidence="1">
    <location>
        <begin position="798"/>
        <end position="862"/>
    </location>
</feature>
<name>A0A7K8T340_9AVES</name>
<feature type="compositionally biased region" description="Basic and acidic residues" evidence="1">
    <location>
        <begin position="989"/>
        <end position="1002"/>
    </location>
</feature>
<evidence type="ECO:0000313" key="4">
    <source>
        <dbReference type="Proteomes" id="UP000538472"/>
    </source>
</evidence>
<feature type="compositionally biased region" description="Basic and acidic residues" evidence="1">
    <location>
        <begin position="213"/>
        <end position="223"/>
    </location>
</feature>
<dbReference type="PANTHER" id="PTHR33775">
    <property type="entry name" value="CARDIAC-ENRICHED FHL2-INTERACTING PROTEIN-RELATED"/>
    <property type="match status" value="1"/>
</dbReference>
<feature type="region of interest" description="Disordered" evidence="1">
    <location>
        <begin position="658"/>
        <end position="682"/>
    </location>
</feature>
<dbReference type="Proteomes" id="UP000538472">
    <property type="component" value="Unassembled WGS sequence"/>
</dbReference>
<feature type="compositionally biased region" description="Basic and acidic residues" evidence="1">
    <location>
        <begin position="814"/>
        <end position="828"/>
    </location>
</feature>
<feature type="region of interest" description="Disordered" evidence="1">
    <location>
        <begin position="1"/>
        <end position="22"/>
    </location>
</feature>
<gene>
    <name evidence="3" type="primary">Cefip</name>
    <name evidence="3" type="ORF">NYCBRA_R04210</name>
</gene>
<dbReference type="EMBL" id="VWZB01000559">
    <property type="protein sequence ID" value="NXF36431.1"/>
    <property type="molecule type" value="Genomic_DNA"/>
</dbReference>
<feature type="compositionally biased region" description="Basic and acidic residues" evidence="1">
    <location>
        <begin position="761"/>
        <end position="771"/>
    </location>
</feature>
<feature type="compositionally biased region" description="Polar residues" evidence="1">
    <location>
        <begin position="661"/>
        <end position="673"/>
    </location>
</feature>
<accession>A0A7K8T340</accession>
<feature type="compositionally biased region" description="Basic and acidic residues" evidence="1">
    <location>
        <begin position="934"/>
        <end position="947"/>
    </location>
</feature>
<feature type="region of interest" description="Disordered" evidence="1">
    <location>
        <begin position="1311"/>
        <end position="1331"/>
    </location>
</feature>
<feature type="compositionally biased region" description="Basic residues" evidence="1">
    <location>
        <begin position="1195"/>
        <end position="1206"/>
    </location>
</feature>
<feature type="compositionally biased region" description="Basic and acidic residues" evidence="1">
    <location>
        <begin position="1166"/>
        <end position="1180"/>
    </location>
</feature>
<feature type="region of interest" description="Disordered" evidence="1">
    <location>
        <begin position="1145"/>
        <end position="1282"/>
    </location>
</feature>
<feature type="region of interest" description="Disordered" evidence="1">
    <location>
        <begin position="989"/>
        <end position="1025"/>
    </location>
</feature>
<feature type="non-terminal residue" evidence="3">
    <location>
        <position position="1"/>
    </location>
</feature>
<feature type="compositionally biased region" description="Polar residues" evidence="1">
    <location>
        <begin position="1153"/>
        <end position="1164"/>
    </location>
</feature>
<evidence type="ECO:0000313" key="3">
    <source>
        <dbReference type="EMBL" id="NXF36431.1"/>
    </source>
</evidence>